<keyword evidence="6" id="KW-0676">Redox-active center</keyword>
<dbReference type="Proteomes" id="UP000246964">
    <property type="component" value="Unassembled WGS sequence"/>
</dbReference>
<evidence type="ECO:0000256" key="2">
    <source>
        <dbReference type="ARBA" id="ARBA00005791"/>
    </source>
</evidence>
<feature type="chain" id="PRO_5016249700" description="Thiol:disulfide interchange protein" evidence="9">
    <location>
        <begin position="19"/>
        <end position="202"/>
    </location>
</feature>
<dbReference type="OrthoDB" id="9784896at2"/>
<dbReference type="EMBL" id="QGTT01000021">
    <property type="protein sequence ID" value="PWW09231.1"/>
    <property type="molecule type" value="Genomic_DNA"/>
</dbReference>
<dbReference type="RefSeq" id="WP_110076801.1">
    <property type="nucleotide sequence ID" value="NZ_QGTT01000021.1"/>
</dbReference>
<comment type="similarity">
    <text evidence="2">Belongs to the thioredoxin family. DsbA subfamily.</text>
</comment>
<name>A0A317Q1I3_9GAMM</name>
<dbReference type="PIRSF" id="PIRSF001488">
    <property type="entry name" value="Tdi_protein"/>
    <property type="match status" value="1"/>
</dbReference>
<evidence type="ECO:0000256" key="3">
    <source>
        <dbReference type="ARBA" id="ARBA00022729"/>
    </source>
</evidence>
<feature type="domain" description="Thioredoxin" evidence="10">
    <location>
        <begin position="10"/>
        <end position="146"/>
    </location>
</feature>
<evidence type="ECO:0000256" key="9">
    <source>
        <dbReference type="SAM" id="SignalP"/>
    </source>
</evidence>
<dbReference type="PANTHER" id="PTHR35891">
    <property type="entry name" value="THIOL:DISULFIDE INTERCHANGE PROTEIN DSBA"/>
    <property type="match status" value="1"/>
</dbReference>
<evidence type="ECO:0000259" key="10">
    <source>
        <dbReference type="PROSITE" id="PS51352"/>
    </source>
</evidence>
<dbReference type="InterPro" id="IPR013766">
    <property type="entry name" value="Thioredoxin_domain"/>
</dbReference>
<evidence type="ECO:0000313" key="11">
    <source>
        <dbReference type="EMBL" id="PWW09231.1"/>
    </source>
</evidence>
<evidence type="ECO:0000313" key="12">
    <source>
        <dbReference type="Proteomes" id="UP000246964"/>
    </source>
</evidence>
<dbReference type="Pfam" id="PF01323">
    <property type="entry name" value="DSBA"/>
    <property type="match status" value="1"/>
</dbReference>
<evidence type="ECO:0000256" key="4">
    <source>
        <dbReference type="ARBA" id="ARBA00022764"/>
    </source>
</evidence>
<keyword evidence="3 9" id="KW-0732">Signal</keyword>
<dbReference type="CDD" id="cd03019">
    <property type="entry name" value="DsbA_DsbA"/>
    <property type="match status" value="1"/>
</dbReference>
<dbReference type="AlphaFoldDB" id="A0A317Q1I3"/>
<dbReference type="Gene3D" id="3.40.30.10">
    <property type="entry name" value="Glutaredoxin"/>
    <property type="match status" value="1"/>
</dbReference>
<dbReference type="PROSITE" id="PS51352">
    <property type="entry name" value="THIOREDOXIN_2"/>
    <property type="match status" value="1"/>
</dbReference>
<dbReference type="GO" id="GO:0042597">
    <property type="term" value="C:periplasmic space"/>
    <property type="evidence" value="ECO:0007669"/>
    <property type="project" value="UniProtKB-SubCell"/>
</dbReference>
<evidence type="ECO:0000256" key="5">
    <source>
        <dbReference type="ARBA" id="ARBA00023157"/>
    </source>
</evidence>
<dbReference type="InterPro" id="IPR036249">
    <property type="entry name" value="Thioredoxin-like_sf"/>
</dbReference>
<evidence type="ECO:0000256" key="7">
    <source>
        <dbReference type="PIRNR" id="PIRNR001488"/>
    </source>
</evidence>
<evidence type="ECO:0000256" key="6">
    <source>
        <dbReference type="ARBA" id="ARBA00023284"/>
    </source>
</evidence>
<dbReference type="PANTHER" id="PTHR35891:SF2">
    <property type="entry name" value="THIOL:DISULFIDE INTERCHANGE PROTEIN DSBA"/>
    <property type="match status" value="1"/>
</dbReference>
<protein>
    <recommendedName>
        <fullName evidence="7">Thiol:disulfide interchange protein</fullName>
    </recommendedName>
</protein>
<keyword evidence="5 7" id="KW-1015">Disulfide bond</keyword>
<keyword evidence="12" id="KW-1185">Reference proteome</keyword>
<feature type="disulfide bond" description="Redox-active" evidence="8">
    <location>
        <begin position="48"/>
        <end position="51"/>
    </location>
</feature>
<evidence type="ECO:0000256" key="1">
    <source>
        <dbReference type="ARBA" id="ARBA00004418"/>
    </source>
</evidence>
<comment type="caution">
    <text evidence="11">The sequence shown here is derived from an EMBL/GenBank/DDBJ whole genome shotgun (WGS) entry which is preliminary data.</text>
</comment>
<comment type="subcellular location">
    <subcellularLocation>
        <location evidence="1 7">Periplasm</location>
    </subcellularLocation>
</comment>
<keyword evidence="4 7" id="KW-0574">Periplasm</keyword>
<gene>
    <name evidence="11" type="ORF">DET45_1217</name>
</gene>
<evidence type="ECO:0000256" key="8">
    <source>
        <dbReference type="PIRSR" id="PIRSR001488-1"/>
    </source>
</evidence>
<dbReference type="SUPFAM" id="SSF52833">
    <property type="entry name" value="Thioredoxin-like"/>
    <property type="match status" value="1"/>
</dbReference>
<dbReference type="InterPro" id="IPR050824">
    <property type="entry name" value="Thiol_disulfide_DsbA"/>
</dbReference>
<accession>A0A317Q1I3</accession>
<dbReference type="InterPro" id="IPR023205">
    <property type="entry name" value="DsbA/DsbL"/>
</dbReference>
<reference evidence="11 12" key="1">
    <citation type="submission" date="2018-05" db="EMBL/GenBank/DDBJ databases">
        <title>Freshwater and sediment microbial communities from various areas in North America, analyzing microbe dynamics in response to fracking.</title>
        <authorList>
            <person name="Lamendella R."/>
        </authorList>
    </citation>
    <scope>NUCLEOTIDE SEQUENCE [LARGE SCALE GENOMIC DNA]</scope>
    <source>
        <strain evidence="11 12">125B1</strain>
    </source>
</reference>
<sequence length="202" mass="23062">MKKLMFAVLALFMLPAAAQQFEQDVHYEVIAEQATDTPQVHEFFSFYCVHCYRFEGVAEALAEAYPEQFKKSHVSFINYQGMGLDMSRAYIVARQFNKEKEISKAIFSRNFAQRKMIGSKEDLHAIFEANGISASDLDKAMNSFSVRGMANKMDRDAQNLQVNATPTFIVNGKYRLKTEGFRDSNDFVGDFVKAVGYLLEQR</sequence>
<dbReference type="GO" id="GO:0016491">
    <property type="term" value="F:oxidoreductase activity"/>
    <property type="evidence" value="ECO:0007669"/>
    <property type="project" value="InterPro"/>
</dbReference>
<feature type="signal peptide" evidence="9">
    <location>
        <begin position="1"/>
        <end position="18"/>
    </location>
</feature>
<organism evidence="11 12">
    <name type="scientific">Pseudidiomarina maritima</name>
    <dbReference type="NCBI Taxonomy" id="519453"/>
    <lineage>
        <taxon>Bacteria</taxon>
        <taxon>Pseudomonadati</taxon>
        <taxon>Pseudomonadota</taxon>
        <taxon>Gammaproteobacteria</taxon>
        <taxon>Alteromonadales</taxon>
        <taxon>Idiomarinaceae</taxon>
        <taxon>Pseudidiomarina</taxon>
    </lineage>
</organism>
<proteinExistence type="inferred from homology"/>
<dbReference type="InterPro" id="IPR001853">
    <property type="entry name" value="DSBA-like_thioredoxin_dom"/>
</dbReference>